<accession>A0A3M7SF44</accession>
<name>A0A3M7SF44_BRAPC</name>
<dbReference type="Gene3D" id="2.30.30.140">
    <property type="match status" value="2"/>
</dbReference>
<organism evidence="2 3">
    <name type="scientific">Brachionus plicatilis</name>
    <name type="common">Marine rotifer</name>
    <name type="synonym">Brachionus muelleri</name>
    <dbReference type="NCBI Taxonomy" id="10195"/>
    <lineage>
        <taxon>Eukaryota</taxon>
        <taxon>Metazoa</taxon>
        <taxon>Spiralia</taxon>
        <taxon>Gnathifera</taxon>
        <taxon>Rotifera</taxon>
        <taxon>Eurotatoria</taxon>
        <taxon>Monogononta</taxon>
        <taxon>Pseudotrocha</taxon>
        <taxon>Ploima</taxon>
        <taxon>Brachionidae</taxon>
        <taxon>Brachionus</taxon>
    </lineage>
</organism>
<protein>
    <recommendedName>
        <fullName evidence="1">Tudor domain-containing protein</fullName>
    </recommendedName>
</protein>
<dbReference type="Gene3D" id="2.40.50.90">
    <property type="match status" value="2"/>
</dbReference>
<dbReference type="InterPro" id="IPR002999">
    <property type="entry name" value="Tudor"/>
</dbReference>
<feature type="domain" description="Tudor" evidence="1">
    <location>
        <begin position="96"/>
        <end position="213"/>
    </location>
</feature>
<evidence type="ECO:0000313" key="3">
    <source>
        <dbReference type="Proteomes" id="UP000276133"/>
    </source>
</evidence>
<dbReference type="Proteomes" id="UP000276133">
    <property type="component" value="Unassembled WGS sequence"/>
</dbReference>
<keyword evidence="3" id="KW-1185">Reference proteome</keyword>
<sequence length="612" mass="70069">MELVDYGEVIYSKLTDVSQLPDDLYSLEPLAYKLTISCSMLNEKIRLCPQLTLKINSLCDKLYSADLVGPDLLADLCEPKCLIYNQAKLELNVPVRVMLTNVDTAKHFGIVQSVNNQKRLEFIAKFHQWHKENKSSLVRLSGDLRSQPCAINSIQVGKWSRGLVVQCDNTAHMSNVYLVDFCKTLTVGNDRVYRVGSDQFLNEPAYVHRCSLQEEHEQLRRFSKYIDILKSSQNEASGLDNLDILIECLDKTMTRLHVQSNIENYQYKIKVLDVKRVQSCVPQSPNCMLNNSAKISLSHKQVKHSHSFQDETTENILCSTYKENFAINESKCMTLIHSEHTNNDYQSDTFSAITESTRIQTLHDSDNLTLCDSRRREQTSNWIKDLDEHDEDKFKLYTNLNADEKSVPVRVLSGGFTPSEFLLQRIELKGSYEKLQVAMNEYYQRIVDASKSLEKEKSAWASSQLSDSLESVNLFSNNFSCGDYCAVFMGKSWARCLILDINPRMAVIECVDDGRKQFVNVGRLEKLADNFKVMPRYSIKCKFSGLDSKKLLSLDLKAISVFESFLCDTSKEFTADIIDVKKEETTGQSIYEIELYMDKVNVLDLWSKNKTN</sequence>
<dbReference type="EMBL" id="REGN01001503">
    <property type="protein sequence ID" value="RNA34277.1"/>
    <property type="molecule type" value="Genomic_DNA"/>
</dbReference>
<reference evidence="2 3" key="1">
    <citation type="journal article" date="2018" name="Sci. Rep.">
        <title>Genomic signatures of local adaptation to the degree of environmental predictability in rotifers.</title>
        <authorList>
            <person name="Franch-Gras L."/>
            <person name="Hahn C."/>
            <person name="Garcia-Roger E.M."/>
            <person name="Carmona M.J."/>
            <person name="Serra M."/>
            <person name="Gomez A."/>
        </authorList>
    </citation>
    <scope>NUCLEOTIDE SEQUENCE [LARGE SCALE GENOMIC DNA]</scope>
    <source>
        <strain evidence="2">HYR1</strain>
    </source>
</reference>
<dbReference type="Pfam" id="PF00567">
    <property type="entry name" value="TUDOR"/>
    <property type="match status" value="2"/>
</dbReference>
<comment type="caution">
    <text evidence="2">The sequence shown here is derived from an EMBL/GenBank/DDBJ whole genome shotgun (WGS) entry which is preliminary data.</text>
</comment>
<dbReference type="AlphaFoldDB" id="A0A3M7SF44"/>
<dbReference type="InterPro" id="IPR035437">
    <property type="entry name" value="SNase_OB-fold_sf"/>
</dbReference>
<gene>
    <name evidence="2" type="ORF">BpHYR1_029812</name>
</gene>
<evidence type="ECO:0000313" key="2">
    <source>
        <dbReference type="EMBL" id="RNA34277.1"/>
    </source>
</evidence>
<proteinExistence type="predicted"/>
<dbReference type="SUPFAM" id="SSF63748">
    <property type="entry name" value="Tudor/PWWP/MBT"/>
    <property type="match status" value="2"/>
</dbReference>
<feature type="domain" description="Tudor" evidence="1">
    <location>
        <begin position="475"/>
        <end position="545"/>
    </location>
</feature>
<evidence type="ECO:0000259" key="1">
    <source>
        <dbReference type="Pfam" id="PF00567"/>
    </source>
</evidence>